<dbReference type="Gene3D" id="1.10.1740.10">
    <property type="match status" value="1"/>
</dbReference>
<dbReference type="Pfam" id="PF08281">
    <property type="entry name" value="Sigma70_r4_2"/>
    <property type="match status" value="1"/>
</dbReference>
<dbReference type="Proteomes" id="UP000244962">
    <property type="component" value="Unassembled WGS sequence"/>
</dbReference>
<dbReference type="GO" id="GO:0016987">
    <property type="term" value="F:sigma factor activity"/>
    <property type="evidence" value="ECO:0007669"/>
    <property type="project" value="UniProtKB-KW"/>
</dbReference>
<feature type="domain" description="RNA polymerase sigma factor 70 region 4 type 2" evidence="7">
    <location>
        <begin position="119"/>
        <end position="169"/>
    </location>
</feature>
<evidence type="ECO:0000256" key="3">
    <source>
        <dbReference type="ARBA" id="ARBA00023082"/>
    </source>
</evidence>
<feature type="compositionally biased region" description="Low complexity" evidence="5">
    <location>
        <begin position="186"/>
        <end position="201"/>
    </location>
</feature>
<dbReference type="RefSeq" id="WP_108963644.1">
    <property type="nucleotide sequence ID" value="NZ_QEFB01000018.1"/>
</dbReference>
<keyword evidence="2" id="KW-0805">Transcription regulation</keyword>
<keyword evidence="3" id="KW-0731">Sigma factor</keyword>
<evidence type="ECO:0000256" key="1">
    <source>
        <dbReference type="ARBA" id="ARBA00010641"/>
    </source>
</evidence>
<evidence type="ECO:0000256" key="2">
    <source>
        <dbReference type="ARBA" id="ARBA00023015"/>
    </source>
</evidence>
<dbReference type="InterPro" id="IPR013249">
    <property type="entry name" value="RNA_pol_sigma70_r4_t2"/>
</dbReference>
<dbReference type="Pfam" id="PF04542">
    <property type="entry name" value="Sigma70_r2"/>
    <property type="match status" value="1"/>
</dbReference>
<evidence type="ECO:0000313" key="9">
    <source>
        <dbReference type="Proteomes" id="UP000244962"/>
    </source>
</evidence>
<dbReference type="SUPFAM" id="SSF88659">
    <property type="entry name" value="Sigma3 and sigma4 domains of RNA polymerase sigma factors"/>
    <property type="match status" value="1"/>
</dbReference>
<evidence type="ECO:0000313" key="8">
    <source>
        <dbReference type="EMBL" id="PWC04564.1"/>
    </source>
</evidence>
<comment type="similarity">
    <text evidence="1">Belongs to the sigma-70 factor family. ECF subfamily.</text>
</comment>
<keyword evidence="9" id="KW-1185">Reference proteome</keyword>
<dbReference type="InterPro" id="IPR013325">
    <property type="entry name" value="RNA_pol_sigma_r2"/>
</dbReference>
<feature type="domain" description="RNA polymerase sigma-70 region 2" evidence="6">
    <location>
        <begin position="26"/>
        <end position="93"/>
    </location>
</feature>
<evidence type="ECO:0008006" key="10">
    <source>
        <dbReference type="Google" id="ProtNLM"/>
    </source>
</evidence>
<sequence>MSIPLSDADEWHAVLAGDGEAFARIFDRHSQRVYRHSLAMVPAADDAQDVVGVTFLEAWRKRGDVRFVNGSLLPWLLVTASHSSKNISRAARRYRNLLEHVPRPESQAGPELMPDDGAAMTALRDLGTHQRDVVALCVIEGFSEAEAAEALGVPVGTVKSRLHRAKQTLASHLRQDITPDLLAPATSRAVSSATDTTTTDSIEMSASR</sequence>
<evidence type="ECO:0000256" key="5">
    <source>
        <dbReference type="SAM" id="MobiDB-lite"/>
    </source>
</evidence>
<dbReference type="CDD" id="cd06171">
    <property type="entry name" value="Sigma70_r4"/>
    <property type="match status" value="1"/>
</dbReference>
<dbReference type="GO" id="GO:0003677">
    <property type="term" value="F:DNA binding"/>
    <property type="evidence" value="ECO:0007669"/>
    <property type="project" value="InterPro"/>
</dbReference>
<evidence type="ECO:0000259" key="6">
    <source>
        <dbReference type="Pfam" id="PF04542"/>
    </source>
</evidence>
<keyword evidence="4" id="KW-0804">Transcription</keyword>
<dbReference type="Gene3D" id="1.10.10.10">
    <property type="entry name" value="Winged helix-like DNA-binding domain superfamily/Winged helix DNA-binding domain"/>
    <property type="match status" value="1"/>
</dbReference>
<dbReference type="InterPro" id="IPR039425">
    <property type="entry name" value="RNA_pol_sigma-70-like"/>
</dbReference>
<dbReference type="EMBL" id="QEFB01000018">
    <property type="protein sequence ID" value="PWC04564.1"/>
    <property type="molecule type" value="Genomic_DNA"/>
</dbReference>
<dbReference type="InterPro" id="IPR013324">
    <property type="entry name" value="RNA_pol_sigma_r3/r4-like"/>
</dbReference>
<organism evidence="8 9">
    <name type="scientific">Mycetocola zhujimingii</name>
    <dbReference type="NCBI Taxonomy" id="2079792"/>
    <lineage>
        <taxon>Bacteria</taxon>
        <taxon>Bacillati</taxon>
        <taxon>Actinomycetota</taxon>
        <taxon>Actinomycetes</taxon>
        <taxon>Micrococcales</taxon>
        <taxon>Microbacteriaceae</taxon>
        <taxon>Mycetocola</taxon>
    </lineage>
</organism>
<dbReference type="PANTHER" id="PTHR43133">
    <property type="entry name" value="RNA POLYMERASE ECF-TYPE SIGMA FACTO"/>
    <property type="match status" value="1"/>
</dbReference>
<feature type="region of interest" description="Disordered" evidence="5">
    <location>
        <begin position="186"/>
        <end position="208"/>
    </location>
</feature>
<name>A0A2U1TA58_9MICO</name>
<evidence type="ECO:0000256" key="4">
    <source>
        <dbReference type="ARBA" id="ARBA00023163"/>
    </source>
</evidence>
<dbReference type="SUPFAM" id="SSF88946">
    <property type="entry name" value="Sigma2 domain of RNA polymerase sigma factors"/>
    <property type="match status" value="1"/>
</dbReference>
<comment type="caution">
    <text evidence="8">The sequence shown here is derived from an EMBL/GenBank/DDBJ whole genome shotgun (WGS) entry which is preliminary data.</text>
</comment>
<dbReference type="AlphaFoldDB" id="A0A2U1TA58"/>
<evidence type="ECO:0000259" key="7">
    <source>
        <dbReference type="Pfam" id="PF08281"/>
    </source>
</evidence>
<dbReference type="GO" id="GO:0006352">
    <property type="term" value="P:DNA-templated transcription initiation"/>
    <property type="evidence" value="ECO:0007669"/>
    <property type="project" value="InterPro"/>
</dbReference>
<gene>
    <name evidence="8" type="ORF">DF223_13985</name>
</gene>
<reference evidence="9" key="1">
    <citation type="submission" date="2018-04" db="EMBL/GenBank/DDBJ databases">
        <authorList>
            <person name="Liu S."/>
            <person name="Wang Z."/>
            <person name="Li J."/>
        </authorList>
    </citation>
    <scope>NUCLEOTIDE SEQUENCE [LARGE SCALE GENOMIC DNA]</scope>
    <source>
        <strain evidence="9">622</strain>
    </source>
</reference>
<dbReference type="PANTHER" id="PTHR43133:SF25">
    <property type="entry name" value="RNA POLYMERASE SIGMA FACTOR RFAY-RELATED"/>
    <property type="match status" value="1"/>
</dbReference>
<dbReference type="InterPro" id="IPR036388">
    <property type="entry name" value="WH-like_DNA-bd_sf"/>
</dbReference>
<proteinExistence type="inferred from homology"/>
<dbReference type="InterPro" id="IPR014284">
    <property type="entry name" value="RNA_pol_sigma-70_dom"/>
</dbReference>
<dbReference type="InterPro" id="IPR007627">
    <property type="entry name" value="RNA_pol_sigma70_r2"/>
</dbReference>
<protein>
    <recommendedName>
        <fullName evidence="10">RNA polymerase subunit sigma-70</fullName>
    </recommendedName>
</protein>
<accession>A0A2U1TA58</accession>
<dbReference type="NCBIfam" id="TIGR02937">
    <property type="entry name" value="sigma70-ECF"/>
    <property type="match status" value="1"/>
</dbReference>